<evidence type="ECO:0000256" key="2">
    <source>
        <dbReference type="ARBA" id="ARBA00009747"/>
    </source>
</evidence>
<dbReference type="PANTHER" id="PTHR12153:SF15">
    <property type="entry name" value="PROTEIN ADENYLYLTRANSFERASE SELO, MITOCHONDRIAL"/>
    <property type="match status" value="1"/>
</dbReference>
<evidence type="ECO:0000313" key="10">
    <source>
        <dbReference type="EMBL" id="ESO12908.1"/>
    </source>
</evidence>
<keyword evidence="12" id="KW-1185">Reference proteome</keyword>
<evidence type="ECO:0000256" key="9">
    <source>
        <dbReference type="ARBA" id="ARBA00031547"/>
    </source>
</evidence>
<dbReference type="EMBL" id="KB095811">
    <property type="protein sequence ID" value="ESO12908.1"/>
    <property type="molecule type" value="Genomic_DNA"/>
</dbReference>
<sequence>MFHNLVNLLKINCAGLSKRHRKMLKMTSSLFQRNPESPTVSLETLTFDDKAMKCLPIDENKENIVRKVEGACYSKVLPTPITNPQLVSFSKSALELLDISLKEVERKEFISYFSGNSVLPGSIPLAHCYCGHQFGSFAGQLGDGAAITLGTVINRKSERWEVQLKGAGLTPYSRTADGRKVLRSSLREFLCSEAMYYLNVPTTRASSIITSDTMVVRDVFYDGNPILERCSVVCRLAPSFIRFGSFEICKGADRVTNNYGPSVAHSYILNHLADYVIETFYPQIWDNYKENKKVMYTEFLTEVLRRTAKLVAHWQSIGWCHGVLNTDNMSILGLTIDYGPYGFLDHYDPHYIPNASDTAGRYMFKNQPSICKWNCMMLAKSLQGLTSGVEADVEEFDAIFEKSYLEIMRKKLGLLTEQESDRLLVEELLDTMNKTGADYTNTFVCFNQLRLADCFATDGAGNCNSNQQHISEVTKMLLQQCPSADEMKSYYATKVDFCTLDRALEILRSDSPLTQMMIGQKDVLLNEEYKMKRYLYYNNPELEKTDHDNNLWTRWLEKYVARLRQDYQQTNVRTRVGSCVDEQFIPRNYIVQQAIQAAEHGDYFLVNRILKRVERPFDEDEDDYNLENSEMKERSGEPYIKLSDHTCYLKRHPKQSLRNMLT</sequence>
<name>T1EDW6_HELRO</name>
<protein>
    <recommendedName>
        <fullName evidence="9">Selenoprotein O</fullName>
    </recommendedName>
</protein>
<dbReference type="RefSeq" id="XP_009009628.1">
    <property type="nucleotide sequence ID" value="XM_009011380.1"/>
</dbReference>
<dbReference type="HOGENOM" id="CLU_010245_4_0_1"/>
<evidence type="ECO:0000256" key="3">
    <source>
        <dbReference type="ARBA" id="ARBA00022679"/>
    </source>
</evidence>
<evidence type="ECO:0000313" key="12">
    <source>
        <dbReference type="Proteomes" id="UP000015101"/>
    </source>
</evidence>
<evidence type="ECO:0000256" key="5">
    <source>
        <dbReference type="ARBA" id="ARBA00022723"/>
    </source>
</evidence>
<evidence type="ECO:0000256" key="6">
    <source>
        <dbReference type="ARBA" id="ARBA00022741"/>
    </source>
</evidence>
<dbReference type="GeneID" id="20194768"/>
<dbReference type="NCBIfam" id="NF000658">
    <property type="entry name" value="PRK00029.1"/>
    <property type="match status" value="1"/>
</dbReference>
<evidence type="ECO:0000256" key="1">
    <source>
        <dbReference type="ARBA" id="ARBA00001946"/>
    </source>
</evidence>
<dbReference type="InParanoid" id="T1EDW6"/>
<keyword evidence="5" id="KW-0479">Metal-binding</keyword>
<dbReference type="OrthoDB" id="10254721at2759"/>
<dbReference type="GO" id="GO:0005524">
    <property type="term" value="F:ATP binding"/>
    <property type="evidence" value="ECO:0007669"/>
    <property type="project" value="UniProtKB-KW"/>
</dbReference>
<dbReference type="KEGG" id="hro:HELRODRAFT_105607"/>
<dbReference type="EnsemblMetazoa" id="HelroT105607">
    <property type="protein sequence ID" value="HelroP105607"/>
    <property type="gene ID" value="HelroG105607"/>
</dbReference>
<evidence type="ECO:0000256" key="7">
    <source>
        <dbReference type="ARBA" id="ARBA00022840"/>
    </source>
</evidence>
<organism evidence="11 12">
    <name type="scientific">Helobdella robusta</name>
    <name type="common">Californian leech</name>
    <dbReference type="NCBI Taxonomy" id="6412"/>
    <lineage>
        <taxon>Eukaryota</taxon>
        <taxon>Metazoa</taxon>
        <taxon>Spiralia</taxon>
        <taxon>Lophotrochozoa</taxon>
        <taxon>Annelida</taxon>
        <taxon>Clitellata</taxon>
        <taxon>Hirudinea</taxon>
        <taxon>Rhynchobdellida</taxon>
        <taxon>Glossiphoniidae</taxon>
        <taxon>Helobdella</taxon>
    </lineage>
</organism>
<dbReference type="STRING" id="6412.T1EDW6"/>
<dbReference type="OMA" id="LCVTXSS"/>
<evidence type="ECO:0000313" key="11">
    <source>
        <dbReference type="EnsemblMetazoa" id="HelroP105607"/>
    </source>
</evidence>
<keyword evidence="7" id="KW-0067">ATP-binding</keyword>
<reference evidence="12" key="1">
    <citation type="submission" date="2012-12" db="EMBL/GenBank/DDBJ databases">
        <authorList>
            <person name="Hellsten U."/>
            <person name="Grimwood J."/>
            <person name="Chapman J.A."/>
            <person name="Shapiro H."/>
            <person name="Aerts A."/>
            <person name="Otillar R.P."/>
            <person name="Terry A.Y."/>
            <person name="Boore J.L."/>
            <person name="Simakov O."/>
            <person name="Marletaz F."/>
            <person name="Cho S.-J."/>
            <person name="Edsinger-Gonzales E."/>
            <person name="Havlak P."/>
            <person name="Kuo D.-H."/>
            <person name="Larsson T."/>
            <person name="Lv J."/>
            <person name="Arendt D."/>
            <person name="Savage R."/>
            <person name="Osoegawa K."/>
            <person name="de Jong P."/>
            <person name="Lindberg D.R."/>
            <person name="Seaver E.C."/>
            <person name="Weisblat D.A."/>
            <person name="Putnam N.H."/>
            <person name="Grigoriev I.V."/>
            <person name="Rokhsar D.S."/>
        </authorList>
    </citation>
    <scope>NUCLEOTIDE SEQUENCE</scope>
</reference>
<gene>
    <name evidence="11" type="primary">20194768</name>
    <name evidence="10" type="ORF">HELRODRAFT_105607</name>
</gene>
<dbReference type="HAMAP" id="MF_00692">
    <property type="entry name" value="SelO"/>
    <property type="match status" value="1"/>
</dbReference>
<reference evidence="10 12" key="2">
    <citation type="journal article" date="2013" name="Nature">
        <title>Insights into bilaterian evolution from three spiralian genomes.</title>
        <authorList>
            <person name="Simakov O."/>
            <person name="Marletaz F."/>
            <person name="Cho S.J."/>
            <person name="Edsinger-Gonzales E."/>
            <person name="Havlak P."/>
            <person name="Hellsten U."/>
            <person name="Kuo D.H."/>
            <person name="Larsson T."/>
            <person name="Lv J."/>
            <person name="Arendt D."/>
            <person name="Savage R."/>
            <person name="Osoegawa K."/>
            <person name="de Jong P."/>
            <person name="Grimwood J."/>
            <person name="Chapman J.A."/>
            <person name="Shapiro H."/>
            <person name="Aerts A."/>
            <person name="Otillar R.P."/>
            <person name="Terry A.Y."/>
            <person name="Boore J.L."/>
            <person name="Grigoriev I.V."/>
            <person name="Lindberg D.R."/>
            <person name="Seaver E.C."/>
            <person name="Weisblat D.A."/>
            <person name="Putnam N.H."/>
            <person name="Rokhsar D.S."/>
        </authorList>
    </citation>
    <scope>NUCLEOTIDE SEQUENCE</scope>
</reference>
<evidence type="ECO:0000256" key="4">
    <source>
        <dbReference type="ARBA" id="ARBA00022695"/>
    </source>
</evidence>
<dbReference type="InterPro" id="IPR003846">
    <property type="entry name" value="SelO"/>
</dbReference>
<keyword evidence="3" id="KW-0808">Transferase</keyword>
<dbReference type="AlphaFoldDB" id="T1EDW6"/>
<comment type="similarity">
    <text evidence="2">Belongs to the SELO family.</text>
</comment>
<dbReference type="PANTHER" id="PTHR12153">
    <property type="entry name" value="SELENOPROTEIN O"/>
    <property type="match status" value="1"/>
</dbReference>
<accession>T1EDW6</accession>
<dbReference type="eggNOG" id="KOG2542">
    <property type="taxonomic scope" value="Eukaryota"/>
</dbReference>
<proteinExistence type="inferred from homology"/>
<dbReference type="EMBL" id="AMQM01000260">
    <property type="status" value="NOT_ANNOTATED_CDS"/>
    <property type="molecule type" value="Genomic_DNA"/>
</dbReference>
<evidence type="ECO:0000256" key="8">
    <source>
        <dbReference type="ARBA" id="ARBA00022842"/>
    </source>
</evidence>
<keyword evidence="6" id="KW-0547">Nucleotide-binding</keyword>
<comment type="cofactor">
    <cofactor evidence="1">
        <name>Mg(2+)</name>
        <dbReference type="ChEBI" id="CHEBI:18420"/>
    </cofactor>
</comment>
<reference evidence="11" key="3">
    <citation type="submission" date="2015-06" db="UniProtKB">
        <authorList>
            <consortium name="EnsemblMetazoa"/>
        </authorList>
    </citation>
    <scope>IDENTIFICATION</scope>
</reference>
<dbReference type="GO" id="GO:0016779">
    <property type="term" value="F:nucleotidyltransferase activity"/>
    <property type="evidence" value="ECO:0007669"/>
    <property type="project" value="UniProtKB-KW"/>
</dbReference>
<dbReference type="GO" id="GO:0046872">
    <property type="term" value="F:metal ion binding"/>
    <property type="evidence" value="ECO:0007669"/>
    <property type="project" value="UniProtKB-KW"/>
</dbReference>
<dbReference type="Pfam" id="PF02696">
    <property type="entry name" value="SelO"/>
    <property type="match status" value="1"/>
</dbReference>
<keyword evidence="4" id="KW-0548">Nucleotidyltransferase</keyword>
<keyword evidence="8" id="KW-0460">Magnesium</keyword>
<dbReference type="Proteomes" id="UP000015101">
    <property type="component" value="Unassembled WGS sequence"/>
</dbReference>
<dbReference type="CTD" id="20194768"/>